<dbReference type="PIRSF" id="PIRSF037263">
    <property type="entry name" value="DUF951_bac"/>
    <property type="match status" value="1"/>
</dbReference>
<reference evidence="1 2" key="1">
    <citation type="submission" date="2018-08" db="EMBL/GenBank/DDBJ databases">
        <title>Genomic Encyclopedia of Archaeal and Bacterial Type Strains, Phase II (KMG-II): from individual species to whole genera.</title>
        <authorList>
            <person name="Goeker M."/>
        </authorList>
    </citation>
    <scope>NUCLEOTIDE SEQUENCE [LARGE SCALE GENOMIC DNA]</scope>
    <source>
        <strain evidence="1 2">ATCC 27112</strain>
    </source>
</reference>
<organism evidence="1 2">
    <name type="scientific">Anaeroplasma bactoclasticum</name>
    <dbReference type="NCBI Taxonomy" id="2088"/>
    <lineage>
        <taxon>Bacteria</taxon>
        <taxon>Bacillati</taxon>
        <taxon>Mycoplasmatota</taxon>
        <taxon>Mollicutes</taxon>
        <taxon>Anaeroplasmatales</taxon>
        <taxon>Anaeroplasmataceae</taxon>
        <taxon>Anaeroplasma</taxon>
    </lineage>
</organism>
<dbReference type="OrthoDB" id="9802710at2"/>
<protein>
    <recommendedName>
        <fullName evidence="3">DUF951 family protein</fullName>
    </recommendedName>
</protein>
<comment type="caution">
    <text evidence="1">The sequence shown here is derived from an EMBL/GenBank/DDBJ whole genome shotgun (WGS) entry which is preliminary data.</text>
</comment>
<dbReference type="PANTHER" id="PTHR38455">
    <property type="entry name" value="HYPOTHETICAL CYTOSOLIC PROTEIN"/>
    <property type="match status" value="1"/>
</dbReference>
<sequence>MYELNQIVKTKKPHVCGSNEWKIIRAGADLKLECQGCKRVIMLASFELDKRIKK</sequence>
<proteinExistence type="predicted"/>
<dbReference type="PANTHER" id="PTHR38455:SF1">
    <property type="entry name" value="DUF951 DOMAIN-CONTAINING PROTEIN"/>
    <property type="match status" value="1"/>
</dbReference>
<evidence type="ECO:0008006" key="3">
    <source>
        <dbReference type="Google" id="ProtNLM"/>
    </source>
</evidence>
<dbReference type="InParanoid" id="A0A397RMV6"/>
<accession>A0A397RMV6</accession>
<dbReference type="Proteomes" id="UP000266506">
    <property type="component" value="Unassembled WGS sequence"/>
</dbReference>
<keyword evidence="2" id="KW-1185">Reference proteome</keyword>
<dbReference type="RefSeq" id="WP_119016445.1">
    <property type="nucleotide sequence ID" value="NZ_QXEV01000014.1"/>
</dbReference>
<dbReference type="FunCoup" id="A0A397RMV6">
    <property type="interactions" value="4"/>
</dbReference>
<name>A0A397RMV6_9MOLU</name>
<dbReference type="AlphaFoldDB" id="A0A397RMV6"/>
<evidence type="ECO:0000313" key="1">
    <source>
        <dbReference type="EMBL" id="RIA75660.1"/>
    </source>
</evidence>
<gene>
    <name evidence="1" type="ORF">EI71_01319</name>
</gene>
<dbReference type="Pfam" id="PF06107">
    <property type="entry name" value="DUF951"/>
    <property type="match status" value="1"/>
</dbReference>
<dbReference type="EMBL" id="QXEV01000014">
    <property type="protein sequence ID" value="RIA75660.1"/>
    <property type="molecule type" value="Genomic_DNA"/>
</dbReference>
<evidence type="ECO:0000313" key="2">
    <source>
        <dbReference type="Proteomes" id="UP000266506"/>
    </source>
</evidence>
<dbReference type="InterPro" id="IPR009296">
    <property type="entry name" value="DUF951"/>
</dbReference>